<dbReference type="InterPro" id="IPR032675">
    <property type="entry name" value="LRR_dom_sf"/>
</dbReference>
<name>A0A9P1MYJ6_9PELO</name>
<evidence type="ECO:0000313" key="3">
    <source>
        <dbReference type="EMBL" id="CAI5440831.1"/>
    </source>
</evidence>
<dbReference type="OrthoDB" id="3219396at2759"/>
<evidence type="ECO:0000259" key="2">
    <source>
        <dbReference type="PROSITE" id="PS50181"/>
    </source>
</evidence>
<dbReference type="PANTHER" id="PTHR20933">
    <property type="entry name" value="F-BOX ONLY PROTEIN 33"/>
    <property type="match status" value="1"/>
</dbReference>
<feature type="compositionally biased region" description="Basic residues" evidence="1">
    <location>
        <begin position="1"/>
        <end position="11"/>
    </location>
</feature>
<dbReference type="PROSITE" id="PS50181">
    <property type="entry name" value="FBOX"/>
    <property type="match status" value="1"/>
</dbReference>
<proteinExistence type="predicted"/>
<dbReference type="AlphaFoldDB" id="A0A9P1MYJ6"/>
<evidence type="ECO:0000256" key="1">
    <source>
        <dbReference type="SAM" id="MobiDB-lite"/>
    </source>
</evidence>
<dbReference type="InterPro" id="IPR036047">
    <property type="entry name" value="F-box-like_dom_sf"/>
</dbReference>
<dbReference type="Gene3D" id="3.80.10.10">
    <property type="entry name" value="Ribonuclease Inhibitor"/>
    <property type="match status" value="1"/>
</dbReference>
<dbReference type="SUPFAM" id="SSF81383">
    <property type="entry name" value="F-box domain"/>
    <property type="match status" value="1"/>
</dbReference>
<dbReference type="PANTHER" id="PTHR20933:SF4">
    <property type="entry name" value="F-BOX INVOLVED IN POLYQ PATHOGENESIS, ISOFORM A"/>
    <property type="match status" value="1"/>
</dbReference>
<dbReference type="SMART" id="SM00256">
    <property type="entry name" value="FBOX"/>
    <property type="match status" value="1"/>
</dbReference>
<dbReference type="EMBL" id="CANHGI010000002">
    <property type="protein sequence ID" value="CAI5440831.1"/>
    <property type="molecule type" value="Genomic_DNA"/>
</dbReference>
<reference evidence="3" key="1">
    <citation type="submission" date="2022-11" db="EMBL/GenBank/DDBJ databases">
        <authorList>
            <person name="Kikuchi T."/>
        </authorList>
    </citation>
    <scope>NUCLEOTIDE SEQUENCE</scope>
    <source>
        <strain evidence="3">PS1010</strain>
    </source>
</reference>
<dbReference type="Proteomes" id="UP001152747">
    <property type="component" value="Unassembled WGS sequence"/>
</dbReference>
<accession>A0A9P1MYJ6</accession>
<dbReference type="InterPro" id="IPR001810">
    <property type="entry name" value="F-box_dom"/>
</dbReference>
<dbReference type="SUPFAM" id="SSF52047">
    <property type="entry name" value="RNI-like"/>
    <property type="match status" value="1"/>
</dbReference>
<sequence length="374" mass="43352">MRLRQNLKPLRKSAGSSRNSSFSGLTINELPDDVILMVFSFLSPKYLAQAGGTCPRWYNLSNHPILWKDVYFIASDRLALRQLAMFASSRVAQLVESLTLEGYIIRSSSTAQKSTNVLSKPVLEKISRNLVNLTSLRVENANISNVNLSMFPRRLEHLSIYSCIIDEKFASSENSNKNRFCSRFFRNLKSLDFAYVHKLDGKLSDSIRNFTWLEELDVTHCVRLTKKELLIWAKNMQNLRILNISELRIVDDEVFLAFARLRRLMQFYVSYTKITNFAIEKMCKSDNRPKFLRVFDIRGCVNVTGEVVAILRKYLSLDQLFIHRNMLGFCEARNSPLLSPHDTNFEILDEIDTGSVVLPYFLERIQQIRDLNFY</sequence>
<gene>
    <name evidence="3" type="ORF">CAMP_LOCUS3468</name>
</gene>
<feature type="region of interest" description="Disordered" evidence="1">
    <location>
        <begin position="1"/>
        <end position="21"/>
    </location>
</feature>
<protein>
    <recommendedName>
        <fullName evidence="2">F-box domain-containing protein</fullName>
    </recommendedName>
</protein>
<comment type="caution">
    <text evidence="3">The sequence shown here is derived from an EMBL/GenBank/DDBJ whole genome shotgun (WGS) entry which is preliminary data.</text>
</comment>
<feature type="domain" description="F-box" evidence="2">
    <location>
        <begin position="24"/>
        <end position="70"/>
    </location>
</feature>
<organism evidence="3 4">
    <name type="scientific">Caenorhabditis angaria</name>
    <dbReference type="NCBI Taxonomy" id="860376"/>
    <lineage>
        <taxon>Eukaryota</taxon>
        <taxon>Metazoa</taxon>
        <taxon>Ecdysozoa</taxon>
        <taxon>Nematoda</taxon>
        <taxon>Chromadorea</taxon>
        <taxon>Rhabditida</taxon>
        <taxon>Rhabditina</taxon>
        <taxon>Rhabditomorpha</taxon>
        <taxon>Rhabditoidea</taxon>
        <taxon>Rhabditidae</taxon>
        <taxon>Peloderinae</taxon>
        <taxon>Caenorhabditis</taxon>
    </lineage>
</organism>
<dbReference type="GO" id="GO:0031398">
    <property type="term" value="P:positive regulation of protein ubiquitination"/>
    <property type="evidence" value="ECO:0007669"/>
    <property type="project" value="TreeGrafter"/>
</dbReference>
<dbReference type="Pfam" id="PF12937">
    <property type="entry name" value="F-box-like"/>
    <property type="match status" value="1"/>
</dbReference>
<keyword evidence="4" id="KW-1185">Reference proteome</keyword>
<dbReference type="Gene3D" id="1.20.1280.50">
    <property type="match status" value="1"/>
</dbReference>
<evidence type="ECO:0000313" key="4">
    <source>
        <dbReference type="Proteomes" id="UP001152747"/>
    </source>
</evidence>